<name>A0ABN3HDT6_9ACTN</name>
<feature type="transmembrane region" description="Helical" evidence="7">
    <location>
        <begin position="75"/>
        <end position="94"/>
    </location>
</feature>
<evidence type="ECO:0000256" key="6">
    <source>
        <dbReference type="ARBA" id="ARBA00023136"/>
    </source>
</evidence>
<dbReference type="InterPro" id="IPR020846">
    <property type="entry name" value="MFS_dom"/>
</dbReference>
<evidence type="ECO:0000313" key="9">
    <source>
        <dbReference type="EMBL" id="GAA2376972.1"/>
    </source>
</evidence>
<evidence type="ECO:0000256" key="7">
    <source>
        <dbReference type="SAM" id="Phobius"/>
    </source>
</evidence>
<feature type="transmembrane region" description="Helical" evidence="7">
    <location>
        <begin position="218"/>
        <end position="238"/>
    </location>
</feature>
<feature type="transmembrane region" description="Helical" evidence="7">
    <location>
        <begin position="12"/>
        <end position="36"/>
    </location>
</feature>
<comment type="caution">
    <text evidence="9">The sequence shown here is derived from an EMBL/GenBank/DDBJ whole genome shotgun (WGS) entry which is preliminary data.</text>
</comment>
<feature type="transmembrane region" description="Helical" evidence="7">
    <location>
        <begin position="250"/>
        <end position="270"/>
    </location>
</feature>
<feature type="transmembrane region" description="Helical" evidence="7">
    <location>
        <begin position="306"/>
        <end position="332"/>
    </location>
</feature>
<feature type="transmembrane region" description="Helical" evidence="7">
    <location>
        <begin position="42"/>
        <end position="63"/>
    </location>
</feature>
<keyword evidence="2" id="KW-0813">Transport</keyword>
<dbReference type="RefSeq" id="WP_344618000.1">
    <property type="nucleotide sequence ID" value="NZ_BAAARV010000081.1"/>
</dbReference>
<evidence type="ECO:0000256" key="5">
    <source>
        <dbReference type="ARBA" id="ARBA00022989"/>
    </source>
</evidence>
<dbReference type="InterPro" id="IPR036259">
    <property type="entry name" value="MFS_trans_sf"/>
</dbReference>
<feature type="transmembrane region" description="Helical" evidence="7">
    <location>
        <begin position="282"/>
        <end position="300"/>
    </location>
</feature>
<feature type="domain" description="Major facilitator superfamily (MFS) profile" evidence="8">
    <location>
        <begin position="215"/>
        <end position="397"/>
    </location>
</feature>
<feature type="transmembrane region" description="Helical" evidence="7">
    <location>
        <begin position="372"/>
        <end position="393"/>
    </location>
</feature>
<comment type="subcellular location">
    <subcellularLocation>
        <location evidence="1">Cell membrane</location>
        <topology evidence="1">Multi-pass membrane protein</topology>
    </subcellularLocation>
</comment>
<dbReference type="PANTHER" id="PTHR23513:SF6">
    <property type="entry name" value="MAJOR FACILITATOR SUPERFAMILY ASSOCIATED DOMAIN-CONTAINING PROTEIN"/>
    <property type="match status" value="1"/>
</dbReference>
<keyword evidence="6 7" id="KW-0472">Membrane</keyword>
<dbReference type="PANTHER" id="PTHR23513">
    <property type="entry name" value="INTEGRAL MEMBRANE EFFLUX PROTEIN-RELATED"/>
    <property type="match status" value="1"/>
</dbReference>
<dbReference type="Pfam" id="PF05977">
    <property type="entry name" value="MFS_3"/>
    <property type="match status" value="1"/>
</dbReference>
<sequence length="397" mass="40422">MRVLARHPGLRLLLAAGLVSLTGDWILRAGLAYAVYQLTGSTLAAATTLLAGLLPQLACASIAGVFADRWDRRRVMIGSNLLLAAGLLPLLAVHEPGQVWIVYLVTAAQSALSQFFVAAEAAVVPHLVPPQDLVAANALNTQNRDIARLLGALAGGVVAAAGGIPLLAAVDIASFLAAAALLWRLRPAPAPGAEFAHGLLREWADGLRHATTEPALRLLLVFVLVTGVGEAAMGTLLAPFVRDVLHAGPGIYGLIVAVQAVGGIAGGLLAASAGHRLSPGRLAGGGALAFGALDLVLFLYPTLAPVWWPAVAIMLAVGLPGALMLAGLFTLFQTHTADSHRGRVFGAFNAVEAAAMLAGALAAGVLGDRLGVVPVLVVNGLGYCLAGALLLAARVRA</sequence>
<proteinExistence type="predicted"/>
<dbReference type="Gene3D" id="1.20.1250.20">
    <property type="entry name" value="MFS general substrate transporter like domains"/>
    <property type="match status" value="1"/>
</dbReference>
<evidence type="ECO:0000259" key="8">
    <source>
        <dbReference type="PROSITE" id="PS50850"/>
    </source>
</evidence>
<organism evidence="9 10">
    <name type="scientific">Dactylosporangium salmoneum</name>
    <dbReference type="NCBI Taxonomy" id="53361"/>
    <lineage>
        <taxon>Bacteria</taxon>
        <taxon>Bacillati</taxon>
        <taxon>Actinomycetota</taxon>
        <taxon>Actinomycetes</taxon>
        <taxon>Micromonosporales</taxon>
        <taxon>Micromonosporaceae</taxon>
        <taxon>Dactylosporangium</taxon>
    </lineage>
</organism>
<keyword evidence="10" id="KW-1185">Reference proteome</keyword>
<dbReference type="PROSITE" id="PS50850">
    <property type="entry name" value="MFS"/>
    <property type="match status" value="1"/>
</dbReference>
<keyword evidence="5 7" id="KW-1133">Transmembrane helix</keyword>
<evidence type="ECO:0000313" key="10">
    <source>
        <dbReference type="Proteomes" id="UP001501444"/>
    </source>
</evidence>
<evidence type="ECO:0000256" key="2">
    <source>
        <dbReference type="ARBA" id="ARBA00022448"/>
    </source>
</evidence>
<keyword evidence="3" id="KW-1003">Cell membrane</keyword>
<feature type="transmembrane region" description="Helical" evidence="7">
    <location>
        <begin position="344"/>
        <end position="366"/>
    </location>
</feature>
<dbReference type="EMBL" id="BAAARV010000081">
    <property type="protein sequence ID" value="GAA2376972.1"/>
    <property type="molecule type" value="Genomic_DNA"/>
</dbReference>
<evidence type="ECO:0000256" key="3">
    <source>
        <dbReference type="ARBA" id="ARBA00022475"/>
    </source>
</evidence>
<accession>A0ABN3HDT6</accession>
<dbReference type="CDD" id="cd06173">
    <property type="entry name" value="MFS_MefA_like"/>
    <property type="match status" value="1"/>
</dbReference>
<feature type="transmembrane region" description="Helical" evidence="7">
    <location>
        <begin position="149"/>
        <end position="182"/>
    </location>
</feature>
<reference evidence="9 10" key="1">
    <citation type="journal article" date="2019" name="Int. J. Syst. Evol. Microbiol.">
        <title>The Global Catalogue of Microorganisms (GCM) 10K type strain sequencing project: providing services to taxonomists for standard genome sequencing and annotation.</title>
        <authorList>
            <consortium name="The Broad Institute Genomics Platform"/>
            <consortium name="The Broad Institute Genome Sequencing Center for Infectious Disease"/>
            <person name="Wu L."/>
            <person name="Ma J."/>
        </authorList>
    </citation>
    <scope>NUCLEOTIDE SEQUENCE [LARGE SCALE GENOMIC DNA]</scope>
    <source>
        <strain evidence="9 10">JCM 3272</strain>
    </source>
</reference>
<dbReference type="Proteomes" id="UP001501444">
    <property type="component" value="Unassembled WGS sequence"/>
</dbReference>
<dbReference type="InterPro" id="IPR010290">
    <property type="entry name" value="TM_effector"/>
</dbReference>
<dbReference type="SUPFAM" id="SSF103473">
    <property type="entry name" value="MFS general substrate transporter"/>
    <property type="match status" value="1"/>
</dbReference>
<evidence type="ECO:0000256" key="1">
    <source>
        <dbReference type="ARBA" id="ARBA00004651"/>
    </source>
</evidence>
<evidence type="ECO:0000256" key="4">
    <source>
        <dbReference type="ARBA" id="ARBA00022692"/>
    </source>
</evidence>
<protein>
    <submittedName>
        <fullName evidence="9">MFS transporter</fullName>
    </submittedName>
</protein>
<keyword evidence="4 7" id="KW-0812">Transmembrane</keyword>
<gene>
    <name evidence="9" type="ORF">GCM10010170_081470</name>
</gene>